<dbReference type="InterPro" id="IPR029063">
    <property type="entry name" value="SAM-dependent_MTases_sf"/>
</dbReference>
<organism evidence="3">
    <name type="scientific">Magallana gigas</name>
    <name type="common">Pacific oyster</name>
    <name type="synonym">Crassostrea gigas</name>
    <dbReference type="NCBI Taxonomy" id="29159"/>
    <lineage>
        <taxon>Eukaryota</taxon>
        <taxon>Metazoa</taxon>
        <taxon>Spiralia</taxon>
        <taxon>Lophotrochozoa</taxon>
        <taxon>Mollusca</taxon>
        <taxon>Bivalvia</taxon>
        <taxon>Autobranchia</taxon>
        <taxon>Pteriomorphia</taxon>
        <taxon>Ostreida</taxon>
        <taxon>Ostreoidea</taxon>
        <taxon>Ostreidae</taxon>
        <taxon>Magallana</taxon>
    </lineage>
</organism>
<evidence type="ECO:0000313" key="3">
    <source>
        <dbReference type="EMBL" id="EKC19524.1"/>
    </source>
</evidence>
<dbReference type="SUPFAM" id="SSF53335">
    <property type="entry name" value="S-adenosyl-L-methionine-dependent methyltransferases"/>
    <property type="match status" value="4"/>
</dbReference>
<dbReference type="EMBL" id="JH817881">
    <property type="protein sequence ID" value="EKC19524.1"/>
    <property type="molecule type" value="Genomic_DNA"/>
</dbReference>
<protein>
    <submittedName>
        <fullName evidence="3">Williams-Beuren syndrome chromosomal region 27 protein</fullName>
    </submittedName>
</protein>
<dbReference type="PANTHER" id="PTHR43591:SF101">
    <property type="entry name" value="METHYLTRANSFERASE-LIKE PROTEIN 27"/>
    <property type="match status" value="1"/>
</dbReference>
<dbReference type="AlphaFoldDB" id="K1PL52"/>
<feature type="domain" description="Methyltransferase" evidence="2">
    <location>
        <begin position="558"/>
        <end position="649"/>
    </location>
</feature>
<evidence type="ECO:0000259" key="2">
    <source>
        <dbReference type="Pfam" id="PF13649"/>
    </source>
</evidence>
<sequence>MHFGTQPYVYYKLYSVLGFCPYNILGLQILKIFKMTSVAEKKYSLPSEDKKAQYLLGKILADGLSQNELNAAYDDVSKDYDQVVLDNGYKAPNSCAEAVTKLFPEEDRAGLVTLDIGAGTGLLAEEMLKKGFKTLDALDPSQGMLDIAQEKGIYRNYICDAIGKEPLKIPADSYDIVTVVGSHIANHIESEALIEIIRLVKSGGIVCIVARMESLSNLDKYKDSFFPLCDDLEKAGKWTKIECSPCPYWNRIQGKRQMTTFRHTIPVEDQDAAKLVGKVLAEGLSQKELNAAYDDVCKDYDKVVLSNGYMAPNSAALAVAKIYPEAERAQKITLDIGAGTGLLAEEMRKVGFKIFDALEPSQGMLDVAKEKGLYRNYICEAIGKEQLNLPAASYDIITVVGSHGVNHIESEALYEIIRLTKPGGIVCIVARMESLTNLEEYKDTFFPLCDQLEKEGRWQKIDSSSCPYWQKVEGAQVLYKQMASDSEYTLPSAETEVTTLLEKVLHEGLNTTELAAVYDDLSQDYDKVLTESKYYGPNTAAEAVTKLIKPDERPQKIILDIGAGTGLVAEELTKKGFKVFDALDPSSGMLEKGREKGLYRNYICEAIGSKPLNIPSGSYDVITVVGSHTKNHIKGEALQEMIPLVKSGGIICIVARMEGFYKFEEYKDSFFPLCDKLEKDGKWQKIECSECPYWNTLKGIIFLYKQMDTNKYSVPSAETGVTTLLGKVFKDGLNQSELAAAYDDVSKDYDKVLFKSEYVAHKTAAESLAKLIKPDERPQKTILDIGAGTGLVAEELTKIGFKIIDALEPSSGMLEKAREKGLYRKYICEAIGTEPLNIPSGSYDIVTVVGGHTKNHIKSEALEEMIRLVNAGGIICIVSRMEGFYQFEEYKDSFFPLCDKLEKDGKWQKIECSECPFWKTVPGLKFLYRVC</sequence>
<reference evidence="3" key="1">
    <citation type="journal article" date="2012" name="Nature">
        <title>The oyster genome reveals stress adaptation and complexity of shell formation.</title>
        <authorList>
            <person name="Zhang G."/>
            <person name="Fang X."/>
            <person name="Guo X."/>
            <person name="Li L."/>
            <person name="Luo R."/>
            <person name="Xu F."/>
            <person name="Yang P."/>
            <person name="Zhang L."/>
            <person name="Wang X."/>
            <person name="Qi H."/>
            <person name="Xiong Z."/>
            <person name="Que H."/>
            <person name="Xie Y."/>
            <person name="Holland P.W."/>
            <person name="Paps J."/>
            <person name="Zhu Y."/>
            <person name="Wu F."/>
            <person name="Chen Y."/>
            <person name="Wang J."/>
            <person name="Peng C."/>
            <person name="Meng J."/>
            <person name="Yang L."/>
            <person name="Liu J."/>
            <person name="Wen B."/>
            <person name="Zhang N."/>
            <person name="Huang Z."/>
            <person name="Zhu Q."/>
            <person name="Feng Y."/>
            <person name="Mount A."/>
            <person name="Hedgecock D."/>
            <person name="Xu Z."/>
            <person name="Liu Y."/>
            <person name="Domazet-Loso T."/>
            <person name="Du Y."/>
            <person name="Sun X."/>
            <person name="Zhang S."/>
            <person name="Liu B."/>
            <person name="Cheng P."/>
            <person name="Jiang X."/>
            <person name="Li J."/>
            <person name="Fan D."/>
            <person name="Wang W."/>
            <person name="Fu W."/>
            <person name="Wang T."/>
            <person name="Wang B."/>
            <person name="Zhang J."/>
            <person name="Peng Z."/>
            <person name="Li Y."/>
            <person name="Li N."/>
            <person name="Wang J."/>
            <person name="Chen M."/>
            <person name="He Y."/>
            <person name="Tan F."/>
            <person name="Song X."/>
            <person name="Zheng Q."/>
            <person name="Huang R."/>
            <person name="Yang H."/>
            <person name="Du X."/>
            <person name="Chen L."/>
            <person name="Yang M."/>
            <person name="Gaffney P.M."/>
            <person name="Wang S."/>
            <person name="Luo L."/>
            <person name="She Z."/>
            <person name="Ming Y."/>
            <person name="Huang W."/>
            <person name="Zhang S."/>
            <person name="Huang B."/>
            <person name="Zhang Y."/>
            <person name="Qu T."/>
            <person name="Ni P."/>
            <person name="Miao G."/>
            <person name="Wang J."/>
            <person name="Wang Q."/>
            <person name="Steinberg C.E."/>
            <person name="Wang H."/>
            <person name="Li N."/>
            <person name="Qian L."/>
            <person name="Zhang G."/>
            <person name="Li Y."/>
            <person name="Yang H."/>
            <person name="Liu X."/>
            <person name="Wang J."/>
            <person name="Yin Y."/>
            <person name="Wang J."/>
        </authorList>
    </citation>
    <scope>NUCLEOTIDE SEQUENCE [LARGE SCALE GENOMIC DNA]</scope>
    <source>
        <strain evidence="3">05x7-T-G4-1.051#20</strain>
    </source>
</reference>
<accession>K1PL52</accession>
<dbReference type="Pfam" id="PF08241">
    <property type="entry name" value="Methyltransf_11"/>
    <property type="match status" value="1"/>
</dbReference>
<dbReference type="GO" id="GO:0008757">
    <property type="term" value="F:S-adenosylmethionine-dependent methyltransferase activity"/>
    <property type="evidence" value="ECO:0007669"/>
    <property type="project" value="InterPro"/>
</dbReference>
<dbReference type="InterPro" id="IPR041698">
    <property type="entry name" value="Methyltransf_25"/>
</dbReference>
<dbReference type="PANTHER" id="PTHR43591">
    <property type="entry name" value="METHYLTRANSFERASE"/>
    <property type="match status" value="1"/>
</dbReference>
<dbReference type="Pfam" id="PF13649">
    <property type="entry name" value="Methyltransf_25"/>
    <property type="match status" value="3"/>
</dbReference>
<evidence type="ECO:0000259" key="1">
    <source>
        <dbReference type="Pfam" id="PF08241"/>
    </source>
</evidence>
<dbReference type="InterPro" id="IPR013216">
    <property type="entry name" value="Methyltransf_11"/>
</dbReference>
<name>K1PL52_MAGGI</name>
<proteinExistence type="predicted"/>
<dbReference type="Gene3D" id="3.40.50.150">
    <property type="entry name" value="Vaccinia Virus protein VP39"/>
    <property type="match status" value="4"/>
</dbReference>
<feature type="domain" description="Methyltransferase" evidence="2">
    <location>
        <begin position="114"/>
        <end position="204"/>
    </location>
</feature>
<feature type="domain" description="Methyltransferase" evidence="2">
    <location>
        <begin position="782"/>
        <end position="873"/>
    </location>
</feature>
<feature type="domain" description="Methyltransferase type 11" evidence="1">
    <location>
        <begin position="334"/>
        <end position="428"/>
    </location>
</feature>
<dbReference type="InParanoid" id="K1PL52"/>
<dbReference type="HOGENOM" id="CLU_314300_0_0_1"/>
<gene>
    <name evidence="3" type="ORF">CGI_10008381</name>
</gene>
<dbReference type="CDD" id="cd02440">
    <property type="entry name" value="AdoMet_MTases"/>
    <property type="match status" value="4"/>
</dbReference>